<evidence type="ECO:0000259" key="1">
    <source>
        <dbReference type="Pfam" id="PF14512"/>
    </source>
</evidence>
<name>A0A926E3F0_9FIRM</name>
<dbReference type="Gene3D" id="3.40.109.10">
    <property type="entry name" value="NADH Oxidase"/>
    <property type="match status" value="1"/>
</dbReference>
<dbReference type="EMBL" id="JACRSV010000001">
    <property type="protein sequence ID" value="MBC8558491.1"/>
    <property type="molecule type" value="Genomic_DNA"/>
</dbReference>
<protein>
    <submittedName>
        <fullName evidence="2">Nitroreductase</fullName>
    </submittedName>
</protein>
<comment type="caution">
    <text evidence="2">The sequence shown here is derived from an EMBL/GenBank/DDBJ whole genome shotgun (WGS) entry which is preliminary data.</text>
</comment>
<dbReference type="InterPro" id="IPR029478">
    <property type="entry name" value="TM1586_NiRdase"/>
</dbReference>
<feature type="domain" description="Putative nitroreductase TM1586" evidence="1">
    <location>
        <begin position="9"/>
        <end position="217"/>
    </location>
</feature>
<organism evidence="2 3">
    <name type="scientific">Fumia xinanensis</name>
    <dbReference type="NCBI Taxonomy" id="2763659"/>
    <lineage>
        <taxon>Bacteria</taxon>
        <taxon>Bacillati</taxon>
        <taxon>Bacillota</taxon>
        <taxon>Clostridia</taxon>
        <taxon>Eubacteriales</taxon>
        <taxon>Oscillospiraceae</taxon>
        <taxon>Fumia</taxon>
    </lineage>
</organism>
<dbReference type="InterPro" id="IPR000415">
    <property type="entry name" value="Nitroreductase-like"/>
</dbReference>
<accession>A0A926E3F0</accession>
<dbReference type="GO" id="GO:0016491">
    <property type="term" value="F:oxidoreductase activity"/>
    <property type="evidence" value="ECO:0007669"/>
    <property type="project" value="InterPro"/>
</dbReference>
<evidence type="ECO:0000313" key="2">
    <source>
        <dbReference type="EMBL" id="MBC8558491.1"/>
    </source>
</evidence>
<sequence length="250" mass="29309">MIAVDERYYEMIFKRRSFHMFPGTKHLSESELRGIENQFERLAPLMENVAVAFKLVSREETSCRRGEYCILIYSEKKDQYLQNVGYMAEQLDLWLASKNIGACWYGMGKTKETQWRGLDFVIMIAIEKVEETKFRKDYSNTKRKPLSEIWQGNGYPEIANVVRYAPSACNTQPWLVNAGQNRLEVYRVKGKRGMMPKKKVSFYNQIDIGIFLLFLELCLKHENKISNRELYSGELEESTEVLTAIYTIEE</sequence>
<reference evidence="2" key="1">
    <citation type="submission" date="2020-08" db="EMBL/GenBank/DDBJ databases">
        <title>Genome public.</title>
        <authorList>
            <person name="Liu C."/>
            <person name="Sun Q."/>
        </authorList>
    </citation>
    <scope>NUCLEOTIDE SEQUENCE</scope>
    <source>
        <strain evidence="2">NSJ-33</strain>
    </source>
</reference>
<dbReference type="SUPFAM" id="SSF55469">
    <property type="entry name" value="FMN-dependent nitroreductase-like"/>
    <property type="match status" value="1"/>
</dbReference>
<dbReference type="Pfam" id="PF14512">
    <property type="entry name" value="TM1586_NiRdase"/>
    <property type="match status" value="1"/>
</dbReference>
<gene>
    <name evidence="2" type="ORF">H8710_00265</name>
</gene>
<keyword evidence="3" id="KW-1185">Reference proteome</keyword>
<evidence type="ECO:0000313" key="3">
    <source>
        <dbReference type="Proteomes" id="UP000610760"/>
    </source>
</evidence>
<dbReference type="RefSeq" id="WP_249293380.1">
    <property type="nucleotide sequence ID" value="NZ_JACRSV010000001.1"/>
</dbReference>
<dbReference type="AlphaFoldDB" id="A0A926E3F0"/>
<proteinExistence type="predicted"/>
<dbReference type="Proteomes" id="UP000610760">
    <property type="component" value="Unassembled WGS sequence"/>
</dbReference>